<dbReference type="Pfam" id="PF00005">
    <property type="entry name" value="ABC_tran"/>
    <property type="match status" value="1"/>
</dbReference>
<evidence type="ECO:0000256" key="2">
    <source>
        <dbReference type="ARBA" id="ARBA00022741"/>
    </source>
</evidence>
<dbReference type="SMART" id="SM00382">
    <property type="entry name" value="AAA"/>
    <property type="match status" value="1"/>
</dbReference>
<dbReference type="AlphaFoldDB" id="A0A975GLS0"/>
<dbReference type="Gene3D" id="3.40.50.300">
    <property type="entry name" value="P-loop containing nucleotide triphosphate hydrolases"/>
    <property type="match status" value="1"/>
</dbReference>
<accession>A0A975GLS0</accession>
<dbReference type="GO" id="GO:0016887">
    <property type="term" value="F:ATP hydrolysis activity"/>
    <property type="evidence" value="ECO:0007669"/>
    <property type="project" value="InterPro"/>
</dbReference>
<dbReference type="GO" id="GO:0015697">
    <property type="term" value="P:quaternary ammonium group transport"/>
    <property type="evidence" value="ECO:0007669"/>
    <property type="project" value="UniProtKB-ARBA"/>
</dbReference>
<dbReference type="InterPro" id="IPR008995">
    <property type="entry name" value="Mo/tungstate-bd_C_term_dom"/>
</dbReference>
<evidence type="ECO:0000256" key="3">
    <source>
        <dbReference type="ARBA" id="ARBA00022840"/>
    </source>
</evidence>
<protein>
    <submittedName>
        <fullName evidence="5">Molybdate/tungstate import ATP-binding protein</fullName>
    </submittedName>
</protein>
<evidence type="ECO:0000313" key="6">
    <source>
        <dbReference type="Proteomes" id="UP000663722"/>
    </source>
</evidence>
<dbReference type="PANTHER" id="PTHR42781:SF4">
    <property type="entry name" value="SPERMIDINE_PUTRESCINE IMPORT ATP-BINDING PROTEIN POTA"/>
    <property type="match status" value="1"/>
</dbReference>
<dbReference type="PROSITE" id="PS00211">
    <property type="entry name" value="ABC_TRANSPORTER_1"/>
    <property type="match status" value="1"/>
</dbReference>
<dbReference type="FunFam" id="3.40.50.300:FF:000425">
    <property type="entry name" value="Probable ABC transporter, ATP-binding subunit"/>
    <property type="match status" value="1"/>
</dbReference>
<dbReference type="SUPFAM" id="SSF50331">
    <property type="entry name" value="MOP-like"/>
    <property type="match status" value="1"/>
</dbReference>
<dbReference type="GO" id="GO:0022857">
    <property type="term" value="F:transmembrane transporter activity"/>
    <property type="evidence" value="ECO:0007669"/>
    <property type="project" value="InterPro"/>
</dbReference>
<dbReference type="InterPro" id="IPR027417">
    <property type="entry name" value="P-loop_NTPase"/>
</dbReference>
<evidence type="ECO:0000313" key="5">
    <source>
        <dbReference type="EMBL" id="QTA86067.1"/>
    </source>
</evidence>
<dbReference type="GO" id="GO:0043190">
    <property type="term" value="C:ATP-binding cassette (ABC) transporter complex"/>
    <property type="evidence" value="ECO:0007669"/>
    <property type="project" value="InterPro"/>
</dbReference>
<dbReference type="InterPro" id="IPR017871">
    <property type="entry name" value="ABC_transporter-like_CS"/>
</dbReference>
<keyword evidence="2" id="KW-0547">Nucleotide-binding</keyword>
<keyword evidence="1" id="KW-0813">Transport</keyword>
<dbReference type="PROSITE" id="PS50893">
    <property type="entry name" value="ABC_TRANSPORTER_2"/>
    <property type="match status" value="1"/>
</dbReference>
<dbReference type="SUPFAM" id="SSF52540">
    <property type="entry name" value="P-loop containing nucleoside triphosphate hydrolases"/>
    <property type="match status" value="1"/>
</dbReference>
<dbReference type="Proteomes" id="UP000663722">
    <property type="component" value="Chromosome"/>
</dbReference>
<dbReference type="KEGG" id="dmm:dnm_020850"/>
<dbReference type="EMBL" id="CP061800">
    <property type="protein sequence ID" value="QTA86067.1"/>
    <property type="molecule type" value="Genomic_DNA"/>
</dbReference>
<name>A0A975GLS0_9BACT</name>
<dbReference type="InterPro" id="IPR013611">
    <property type="entry name" value="Transp-assoc_OB_typ2"/>
</dbReference>
<dbReference type="RefSeq" id="WP_207681861.1">
    <property type="nucleotide sequence ID" value="NZ_CP061800.1"/>
</dbReference>
<dbReference type="Gene3D" id="2.40.50.100">
    <property type="match status" value="1"/>
</dbReference>
<reference evidence="5" key="1">
    <citation type="journal article" date="2021" name="Microb. Physiol.">
        <title>Proteogenomic Insights into the Physiology of Marine, Sulfate-Reducing, Filamentous Desulfonema limicola and Desulfonema magnum.</title>
        <authorList>
            <person name="Schnaars V."/>
            <person name="Wohlbrand L."/>
            <person name="Scheve S."/>
            <person name="Hinrichs C."/>
            <person name="Reinhardt R."/>
            <person name="Rabus R."/>
        </authorList>
    </citation>
    <scope>NUCLEOTIDE SEQUENCE</scope>
    <source>
        <strain evidence="5">4be13</strain>
    </source>
</reference>
<sequence length="345" mass="38080">MITLKNLHVRLSEFFLDNISLDISEGEFFVLMGPTGSGKTVLLEAIAGLIPVTRGQIFIQEKEVTGLPPEKRGIGIVYQDQALFPHLTVRKNIAYGLRYHRISGEIAVERIDRLVSLLNLSHLLDRLPGNLSGGEKQRVALARALAVRPEVLLLDEPLSALDPNFREEVRNALKSLHRNTGTTFMMVTHDFVDALSLGDRAAVINNGHIEQAGPVDDIFQKPMSAFVANFVGMKNLFKARFEGTKTSLGDLEIELGRKPDNGQGHIAIRPEDILITRDAFSSTVRNMFKGKVAGVFAQGFTYEVHIRAGETVFKSLITQKALSELAIQEGEAVSISFPARAIHNF</sequence>
<organism evidence="5 6">
    <name type="scientific">Desulfonema magnum</name>
    <dbReference type="NCBI Taxonomy" id="45655"/>
    <lineage>
        <taxon>Bacteria</taxon>
        <taxon>Pseudomonadati</taxon>
        <taxon>Thermodesulfobacteriota</taxon>
        <taxon>Desulfobacteria</taxon>
        <taxon>Desulfobacterales</taxon>
        <taxon>Desulfococcaceae</taxon>
        <taxon>Desulfonema</taxon>
    </lineage>
</organism>
<gene>
    <name evidence="5" type="primary">wtpC</name>
    <name evidence="5" type="ORF">dnm_020850</name>
</gene>
<dbReference type="Pfam" id="PF08402">
    <property type="entry name" value="TOBE_2"/>
    <property type="match status" value="1"/>
</dbReference>
<dbReference type="InterPro" id="IPR050093">
    <property type="entry name" value="ABC_SmlMolc_Importer"/>
</dbReference>
<dbReference type="GO" id="GO:0005524">
    <property type="term" value="F:ATP binding"/>
    <property type="evidence" value="ECO:0007669"/>
    <property type="project" value="UniProtKB-KW"/>
</dbReference>
<proteinExistence type="predicted"/>
<dbReference type="InterPro" id="IPR003593">
    <property type="entry name" value="AAA+_ATPase"/>
</dbReference>
<feature type="domain" description="ABC transporter" evidence="4">
    <location>
        <begin position="1"/>
        <end position="231"/>
    </location>
</feature>
<evidence type="ECO:0000259" key="4">
    <source>
        <dbReference type="PROSITE" id="PS50893"/>
    </source>
</evidence>
<keyword evidence="3 5" id="KW-0067">ATP-binding</keyword>
<keyword evidence="6" id="KW-1185">Reference proteome</keyword>
<dbReference type="InterPro" id="IPR003439">
    <property type="entry name" value="ABC_transporter-like_ATP-bd"/>
</dbReference>
<dbReference type="PANTHER" id="PTHR42781">
    <property type="entry name" value="SPERMIDINE/PUTRESCINE IMPORT ATP-BINDING PROTEIN POTA"/>
    <property type="match status" value="1"/>
</dbReference>
<evidence type="ECO:0000256" key="1">
    <source>
        <dbReference type="ARBA" id="ARBA00022448"/>
    </source>
</evidence>